<dbReference type="InterPro" id="IPR017938">
    <property type="entry name" value="Riboflavin_synthase-like_b-brl"/>
</dbReference>
<dbReference type="InterPro" id="IPR008333">
    <property type="entry name" value="Cbr1-like_FAD-bd_dom"/>
</dbReference>
<dbReference type="EMBL" id="JBBJCI010000223">
    <property type="protein sequence ID" value="KAK7239623.1"/>
    <property type="molecule type" value="Genomic_DNA"/>
</dbReference>
<protein>
    <recommendedName>
        <fullName evidence="1">FAD-binding FR-type domain-containing protein</fullName>
    </recommendedName>
</protein>
<accession>A0ABR1FVN9</accession>
<evidence type="ECO:0000259" key="1">
    <source>
        <dbReference type="PROSITE" id="PS51384"/>
    </source>
</evidence>
<dbReference type="InterPro" id="IPR017927">
    <property type="entry name" value="FAD-bd_FR_type"/>
</dbReference>
<dbReference type="CDD" id="cd02980">
    <property type="entry name" value="TRX_Fd_family"/>
    <property type="match status" value="1"/>
</dbReference>
<feature type="domain" description="FAD-binding FR-type" evidence="1">
    <location>
        <begin position="154"/>
        <end position="270"/>
    </location>
</feature>
<comment type="caution">
    <text evidence="2">The sequence shown here is derived from an EMBL/GenBank/DDBJ whole genome shotgun (WGS) entry which is preliminary data.</text>
</comment>
<organism evidence="2 3">
    <name type="scientific">Aureococcus anophagefferens</name>
    <name type="common">Harmful bloom alga</name>
    <dbReference type="NCBI Taxonomy" id="44056"/>
    <lineage>
        <taxon>Eukaryota</taxon>
        <taxon>Sar</taxon>
        <taxon>Stramenopiles</taxon>
        <taxon>Ochrophyta</taxon>
        <taxon>Pelagophyceae</taxon>
        <taxon>Pelagomonadales</taxon>
        <taxon>Pelagomonadaceae</taxon>
        <taxon>Aureococcus</taxon>
    </lineage>
</organism>
<dbReference type="Gene3D" id="3.40.30.10">
    <property type="entry name" value="Glutaredoxin"/>
    <property type="match status" value="1"/>
</dbReference>
<dbReference type="Proteomes" id="UP001363151">
    <property type="component" value="Unassembled WGS sequence"/>
</dbReference>
<dbReference type="SUPFAM" id="SSF52833">
    <property type="entry name" value="Thioredoxin-like"/>
    <property type="match status" value="1"/>
</dbReference>
<proteinExistence type="predicted"/>
<dbReference type="Gene3D" id="2.40.30.10">
    <property type="entry name" value="Translation factors"/>
    <property type="match status" value="1"/>
</dbReference>
<name>A0ABR1FVN9_AURAN</name>
<dbReference type="PROSITE" id="PS51384">
    <property type="entry name" value="FAD_FR"/>
    <property type="match status" value="1"/>
</dbReference>
<keyword evidence="3" id="KW-1185">Reference proteome</keyword>
<evidence type="ECO:0000313" key="3">
    <source>
        <dbReference type="Proteomes" id="UP001363151"/>
    </source>
</evidence>
<evidence type="ECO:0000313" key="2">
    <source>
        <dbReference type="EMBL" id="KAK7239623.1"/>
    </source>
</evidence>
<dbReference type="InterPro" id="IPR036249">
    <property type="entry name" value="Thioredoxin-like_sf"/>
</dbReference>
<dbReference type="Pfam" id="PF00970">
    <property type="entry name" value="FAD_binding_6"/>
    <property type="match status" value="1"/>
</dbReference>
<reference evidence="2 3" key="1">
    <citation type="submission" date="2024-03" db="EMBL/GenBank/DDBJ databases">
        <title>Aureococcus anophagefferens CCMP1851 and Kratosvirus quantuckense: Draft genome of a second virus-susceptible host strain in the model system.</title>
        <authorList>
            <person name="Chase E."/>
            <person name="Truchon A.R."/>
            <person name="Schepens W."/>
            <person name="Wilhelm S.W."/>
        </authorList>
    </citation>
    <scope>NUCLEOTIDE SEQUENCE [LARGE SCALE GENOMIC DNA]</scope>
    <source>
        <strain evidence="2 3">CCMP1851</strain>
    </source>
</reference>
<dbReference type="SUPFAM" id="SSF63380">
    <property type="entry name" value="Riboflavin synthase domain-like"/>
    <property type="match status" value="1"/>
</dbReference>
<gene>
    <name evidence="2" type="ORF">SO694_00028243</name>
</gene>
<sequence length="270" mass="29203">MSAEVFVCHAGTCRARGAEAVLVEIEELAEAVGADCKVRESGCLGLCSQAPNAVVRTKTGRTKVTEHTRLTSLEASAKVVERATGVAPDLGATNWRLEGLRAERARQHAKSVYHWNAALRGLKAPAFGDPELRQLRADAGYPDGITAAAPSAIAGYTRWTLEEVDAVSRHSAIFSFRSKDLKRGTPHPRGRGRQPVPITWHTTLLAFVGANGEGPLPWVERDYTPVSTARDWERGTVDLLVKCYADGLATSWLKAVPVGAEVWLSKPVKT</sequence>